<feature type="domain" description="CRC" evidence="5">
    <location>
        <begin position="79"/>
        <end position="187"/>
    </location>
</feature>
<comment type="caution">
    <text evidence="6">The sequence shown here is derived from an EMBL/GenBank/DDBJ whole genome shotgun (WGS) entry which is preliminary data.</text>
</comment>
<protein>
    <recommendedName>
        <fullName evidence="5">CRC domain-containing protein</fullName>
    </recommendedName>
</protein>
<dbReference type="GO" id="GO:0006355">
    <property type="term" value="P:regulation of DNA-templated transcription"/>
    <property type="evidence" value="ECO:0007669"/>
    <property type="project" value="TreeGrafter"/>
</dbReference>
<comment type="subcellular location">
    <subcellularLocation>
        <location evidence="1">Nucleus</location>
    </subcellularLocation>
</comment>
<accession>A0AAV2T659</accession>
<name>A0AAV2T659_CALDB</name>
<dbReference type="PANTHER" id="PTHR12446">
    <property type="entry name" value="TESMIN/TSO1-RELATED"/>
    <property type="match status" value="1"/>
</dbReference>
<dbReference type="AlphaFoldDB" id="A0AAV2T659"/>
<dbReference type="SMART" id="SM01114">
    <property type="entry name" value="CXC"/>
    <property type="match status" value="2"/>
</dbReference>
<evidence type="ECO:0000259" key="5">
    <source>
        <dbReference type="PROSITE" id="PS51634"/>
    </source>
</evidence>
<dbReference type="Pfam" id="PF03638">
    <property type="entry name" value="TCR"/>
    <property type="match status" value="2"/>
</dbReference>
<dbReference type="InterPro" id="IPR033467">
    <property type="entry name" value="Tesmin/TSO1-like_CXC"/>
</dbReference>
<evidence type="ECO:0000256" key="2">
    <source>
        <dbReference type="ARBA" id="ARBA00007267"/>
    </source>
</evidence>
<dbReference type="PROSITE" id="PS51634">
    <property type="entry name" value="CRC"/>
    <property type="match status" value="1"/>
</dbReference>
<organism evidence="6 7">
    <name type="scientific">Calicophoron daubneyi</name>
    <name type="common">Rumen fluke</name>
    <name type="synonym">Paramphistomum daubneyi</name>
    <dbReference type="NCBI Taxonomy" id="300641"/>
    <lineage>
        <taxon>Eukaryota</taxon>
        <taxon>Metazoa</taxon>
        <taxon>Spiralia</taxon>
        <taxon>Lophotrochozoa</taxon>
        <taxon>Platyhelminthes</taxon>
        <taxon>Trematoda</taxon>
        <taxon>Digenea</taxon>
        <taxon>Plagiorchiida</taxon>
        <taxon>Pronocephalata</taxon>
        <taxon>Paramphistomoidea</taxon>
        <taxon>Paramphistomidae</taxon>
        <taxon>Calicophoron</taxon>
    </lineage>
</organism>
<reference evidence="6" key="1">
    <citation type="submission" date="2024-06" db="EMBL/GenBank/DDBJ databases">
        <authorList>
            <person name="Liu X."/>
            <person name="Lenzi L."/>
            <person name="Haldenby T S."/>
            <person name="Uol C."/>
        </authorList>
    </citation>
    <scope>NUCLEOTIDE SEQUENCE</scope>
</reference>
<feature type="region of interest" description="Disordered" evidence="4">
    <location>
        <begin position="648"/>
        <end position="669"/>
    </location>
</feature>
<evidence type="ECO:0000313" key="6">
    <source>
        <dbReference type="EMBL" id="CAL5132381.1"/>
    </source>
</evidence>
<evidence type="ECO:0000256" key="4">
    <source>
        <dbReference type="SAM" id="MobiDB-lite"/>
    </source>
</evidence>
<comment type="similarity">
    <text evidence="2">Belongs to the lin-54 family.</text>
</comment>
<dbReference type="GO" id="GO:0005634">
    <property type="term" value="C:nucleus"/>
    <property type="evidence" value="ECO:0007669"/>
    <property type="project" value="UniProtKB-SubCell"/>
</dbReference>
<sequence length="683" mass="75250">MTDAYIPEKETKCQTNVIPDSNLTAITDSLTSAVEDRIELENSNYLPEANEIKFEAQRRSLENASVPKLCGVLTYATAYRKPCNCAKSHCLKLYCECFARGAACEGCNCSNCMNNSAHEDERHRAIKLTLERNPLAFHPKIGEGDRKHSKGCNCKRSGCLKNYCECYEAKISCSDLCRCQGCRNFDNGCQQRASSQMQPGNGSRQKNSFLSKKSTLFYSQAGNHGGYREDYIKLPHANQAFGHRPDMVSGELPYEYSYGDILIPTGFLSPEVVEATCSCMLAQLEDAKEKSSSPTIQERIVLEEFGRCLEQILESAAKVQPVPVYPGTLHLPPFEVVSNPDFITVLPNTQNSSLQAVTATENEHAGQFSYQCTPMVNPSNMHYPPNAYESVDLDISGYPDQLAGGCSEPIVYNGPADCSQGDTQTIGLETAGRCFSLSQQLQHNCLPERCTSVYDGLGEPVDQCIPLSGVQFAHNSVNRQMGPGTQSRQPQFAPASDVLSENVPPNIGMQSLMAELRSPHASKLGLFNSVLTSNGMNRRPNNECYQLKQEGLLGGRPPDGAENLTENLSAIEEDEEANTATAALLNASDHYEQTQYAMSSEMDLNTMNENGSEMTVCLNQTSDPTRIRVLNPLELSPSSQRRFRTHLQMASDGCSQSTPTQPEDEMRSESEMILKPEVGFYDL</sequence>
<evidence type="ECO:0000256" key="1">
    <source>
        <dbReference type="ARBA" id="ARBA00004123"/>
    </source>
</evidence>
<gene>
    <name evidence="6" type="ORF">CDAUBV1_LOCUS5214</name>
</gene>
<dbReference type="PANTHER" id="PTHR12446:SF34">
    <property type="entry name" value="PROTEIN LIN-54 HOMOLOG"/>
    <property type="match status" value="1"/>
</dbReference>
<dbReference type="Proteomes" id="UP001497525">
    <property type="component" value="Unassembled WGS sequence"/>
</dbReference>
<evidence type="ECO:0000313" key="7">
    <source>
        <dbReference type="Proteomes" id="UP001497525"/>
    </source>
</evidence>
<proteinExistence type="inferred from homology"/>
<dbReference type="InterPro" id="IPR005172">
    <property type="entry name" value="CRC"/>
</dbReference>
<dbReference type="InterPro" id="IPR028307">
    <property type="entry name" value="Lin-54_fam"/>
</dbReference>
<dbReference type="EMBL" id="CAXLJL010000123">
    <property type="protein sequence ID" value="CAL5132381.1"/>
    <property type="molecule type" value="Genomic_DNA"/>
</dbReference>
<keyword evidence="3" id="KW-0539">Nucleus</keyword>
<evidence type="ECO:0000256" key="3">
    <source>
        <dbReference type="ARBA" id="ARBA00023242"/>
    </source>
</evidence>